<protein>
    <submittedName>
        <fullName evidence="1">Uncharacterized protein</fullName>
    </submittedName>
</protein>
<name>A0A0F8YQJ3_9ZZZZ</name>
<reference evidence="1" key="1">
    <citation type="journal article" date="2015" name="Nature">
        <title>Complex archaea that bridge the gap between prokaryotes and eukaryotes.</title>
        <authorList>
            <person name="Spang A."/>
            <person name="Saw J.H."/>
            <person name="Jorgensen S.L."/>
            <person name="Zaremba-Niedzwiedzka K."/>
            <person name="Martijn J."/>
            <person name="Lind A.E."/>
            <person name="van Eijk R."/>
            <person name="Schleper C."/>
            <person name="Guy L."/>
            <person name="Ettema T.J."/>
        </authorList>
    </citation>
    <scope>NUCLEOTIDE SEQUENCE</scope>
</reference>
<gene>
    <name evidence="1" type="ORF">LCGC14_3125900</name>
</gene>
<dbReference type="EMBL" id="LAZR01068069">
    <property type="protein sequence ID" value="KKK50346.1"/>
    <property type="molecule type" value="Genomic_DNA"/>
</dbReference>
<sequence>SYSFAMICFLVLMQNGEGITDKAPNYIIEKMYLLRSGIEAFDALDIHNKRIVISWCEKWKIEVPEKVLKNFKGENNAFKGLQEMGFNL</sequence>
<organism evidence="1">
    <name type="scientific">marine sediment metagenome</name>
    <dbReference type="NCBI Taxonomy" id="412755"/>
    <lineage>
        <taxon>unclassified sequences</taxon>
        <taxon>metagenomes</taxon>
        <taxon>ecological metagenomes</taxon>
    </lineage>
</organism>
<evidence type="ECO:0000313" key="1">
    <source>
        <dbReference type="EMBL" id="KKK50346.1"/>
    </source>
</evidence>
<accession>A0A0F8YQJ3</accession>
<comment type="caution">
    <text evidence="1">The sequence shown here is derived from an EMBL/GenBank/DDBJ whole genome shotgun (WGS) entry which is preliminary data.</text>
</comment>
<proteinExistence type="predicted"/>
<dbReference type="AlphaFoldDB" id="A0A0F8YQJ3"/>
<feature type="non-terminal residue" evidence="1">
    <location>
        <position position="1"/>
    </location>
</feature>